<accession>A0A8C9AVR1</accession>
<keyword evidence="2" id="KW-1185">Reference proteome</keyword>
<reference evidence="1" key="2">
    <citation type="submission" date="2025-08" db="UniProtKB">
        <authorList>
            <consortium name="Ensembl"/>
        </authorList>
    </citation>
    <scope>IDENTIFICATION</scope>
</reference>
<reference evidence="1" key="3">
    <citation type="submission" date="2025-09" db="UniProtKB">
        <authorList>
            <consortium name="Ensembl"/>
        </authorList>
    </citation>
    <scope>IDENTIFICATION</scope>
</reference>
<protein>
    <submittedName>
        <fullName evidence="1">Uncharacterized protein</fullName>
    </submittedName>
</protein>
<dbReference type="AlphaFoldDB" id="A0A8C9AVR1"/>
<dbReference type="GO" id="GO:0005743">
    <property type="term" value="C:mitochondrial inner membrane"/>
    <property type="evidence" value="ECO:0007669"/>
    <property type="project" value="InterPro"/>
</dbReference>
<proteinExistence type="predicted"/>
<evidence type="ECO:0000313" key="2">
    <source>
        <dbReference type="Proteomes" id="UP000694554"/>
    </source>
</evidence>
<dbReference type="GeneTree" id="ENSGT01010000228748"/>
<reference evidence="1" key="1">
    <citation type="submission" date="2019-08" db="EMBL/GenBank/DDBJ databases">
        <title>Phocoena sinus (Vaquita) genome, mPhoSin1, primary haplotype.</title>
        <authorList>
            <person name="Morin P."/>
            <person name="Mountcastle J."/>
            <person name="Fungtammasan C."/>
            <person name="Rhie A."/>
            <person name="Rojas-Bracho L."/>
            <person name="Smith C.R."/>
            <person name="Taylor B.L."/>
            <person name="Gulland F.M.D."/>
            <person name="Musser W."/>
            <person name="Houck M."/>
            <person name="Haase B."/>
            <person name="Paez S."/>
            <person name="Howe K."/>
            <person name="Torrance J."/>
            <person name="Formenti G."/>
            <person name="Phillippy A."/>
            <person name="Ryder O."/>
            <person name="Jarvis E.D."/>
            <person name="Fedrigo O."/>
        </authorList>
    </citation>
    <scope>NUCLEOTIDE SEQUENCE [LARGE SCALE GENOMIC DNA]</scope>
</reference>
<dbReference type="GO" id="GO:0045271">
    <property type="term" value="C:respiratory chain complex I"/>
    <property type="evidence" value="ECO:0007669"/>
    <property type="project" value="InterPro"/>
</dbReference>
<organism evidence="1 2">
    <name type="scientific">Phocoena sinus</name>
    <name type="common">Vaquita</name>
    <dbReference type="NCBI Taxonomy" id="42100"/>
    <lineage>
        <taxon>Eukaryota</taxon>
        <taxon>Metazoa</taxon>
        <taxon>Chordata</taxon>
        <taxon>Craniata</taxon>
        <taxon>Vertebrata</taxon>
        <taxon>Euteleostomi</taxon>
        <taxon>Mammalia</taxon>
        <taxon>Eutheria</taxon>
        <taxon>Laurasiatheria</taxon>
        <taxon>Artiodactyla</taxon>
        <taxon>Whippomorpha</taxon>
        <taxon>Cetacea</taxon>
        <taxon>Odontoceti</taxon>
        <taxon>Phocoenidae</taxon>
        <taxon>Phocoena</taxon>
    </lineage>
</organism>
<dbReference type="Proteomes" id="UP000694554">
    <property type="component" value="Chromosome 1"/>
</dbReference>
<name>A0A8C9AVR1_PHOSS</name>
<dbReference type="InterPro" id="IPR026626">
    <property type="entry name" value="NDUFA3"/>
</dbReference>
<evidence type="ECO:0000313" key="1">
    <source>
        <dbReference type="Ensembl" id="ENSPSNP00000000864.1"/>
    </source>
</evidence>
<dbReference type="Ensembl" id="ENSPSNT00000001038.1">
    <property type="protein sequence ID" value="ENSPSNP00000000864.1"/>
    <property type="gene ID" value="ENSPSNG00000000722.1"/>
</dbReference>
<dbReference type="Pfam" id="PF14987">
    <property type="entry name" value="NADHdh_A3"/>
    <property type="match status" value="1"/>
</dbReference>
<sequence>MAVKLTAFIKNAWVGWNYPILHHLGFTIILPTLGPYTMYNVFVNEATPYSHLRDDGDVPSYPQDTKAQLGREWLPVGGKETPWKPLIFPCLRVC</sequence>